<feature type="domain" description="HTH tetR-type" evidence="5">
    <location>
        <begin position="6"/>
        <end position="66"/>
    </location>
</feature>
<dbReference type="InterPro" id="IPR001647">
    <property type="entry name" value="HTH_TetR"/>
</dbReference>
<sequence>MAPRPGLSRGLIVRTAADLLDEADGREVTLSQIAAALGVRTPSLYNHIDGQDDLRRGLAVFAVRELGARIARAAIGRTGEDAILAIGHAYRLFAHEHPRLYQASLRAPDPDHQALIDASEEILDVLRLVLEPYQLSPEDQIHAIRGLRSLMHGFVSLELAGGFGLPVNVDESYHRLLTAFIRGLQRERDE</sequence>
<feature type="DNA-binding region" description="H-T-H motif" evidence="4">
    <location>
        <begin position="29"/>
        <end position="48"/>
    </location>
</feature>
<dbReference type="InterPro" id="IPR036271">
    <property type="entry name" value="Tet_transcr_reg_TetR-rel_C_sf"/>
</dbReference>
<dbReference type="PANTHER" id="PTHR30055">
    <property type="entry name" value="HTH-TYPE TRANSCRIPTIONAL REGULATOR RUTR"/>
    <property type="match status" value="1"/>
</dbReference>
<dbReference type="KEGG" id="sti:Sthe_0841"/>
<dbReference type="HOGENOM" id="CLU_069356_43_2_0"/>
<name>D1C211_SPHTD</name>
<evidence type="ECO:0000256" key="3">
    <source>
        <dbReference type="ARBA" id="ARBA00023163"/>
    </source>
</evidence>
<dbReference type="InterPro" id="IPR009057">
    <property type="entry name" value="Homeodomain-like_sf"/>
</dbReference>
<dbReference type="Gene3D" id="1.10.10.60">
    <property type="entry name" value="Homeodomain-like"/>
    <property type="match status" value="1"/>
</dbReference>
<dbReference type="InParanoid" id="D1C211"/>
<reference evidence="6 7" key="2">
    <citation type="journal article" date="2010" name="Stand. Genomic Sci.">
        <title>Complete genome sequence of Desulfohalobium retbaense type strain (HR(100)).</title>
        <authorList>
            <person name="Spring S."/>
            <person name="Nolan M."/>
            <person name="Lapidus A."/>
            <person name="Glavina Del Rio T."/>
            <person name="Copeland A."/>
            <person name="Tice H."/>
            <person name="Cheng J.F."/>
            <person name="Lucas S."/>
            <person name="Land M."/>
            <person name="Chen F."/>
            <person name="Bruce D."/>
            <person name="Goodwin L."/>
            <person name="Pitluck S."/>
            <person name="Ivanova N."/>
            <person name="Mavromatis K."/>
            <person name="Mikhailova N."/>
            <person name="Pati A."/>
            <person name="Chen A."/>
            <person name="Palaniappan K."/>
            <person name="Hauser L."/>
            <person name="Chang Y.J."/>
            <person name="Jeffries C.D."/>
            <person name="Munk C."/>
            <person name="Kiss H."/>
            <person name="Chain P."/>
            <person name="Han C."/>
            <person name="Brettin T."/>
            <person name="Detter J.C."/>
            <person name="Schuler E."/>
            <person name="Goker M."/>
            <person name="Rohde M."/>
            <person name="Bristow J."/>
            <person name="Eisen J.A."/>
            <person name="Markowitz V."/>
            <person name="Hugenholtz P."/>
            <person name="Kyrpides N.C."/>
            <person name="Klenk H.P."/>
        </authorList>
    </citation>
    <scope>NUCLEOTIDE SEQUENCE [LARGE SCALE GENOMIC DNA]</scope>
    <source>
        <strain evidence="7">ATCC 49802 / DSM 20745 / S 6022</strain>
    </source>
</reference>
<protein>
    <submittedName>
        <fullName evidence="6">Putative transcriptional regulator, TetR family</fullName>
    </submittedName>
</protein>
<keyword evidence="3" id="KW-0804">Transcription</keyword>
<evidence type="ECO:0000259" key="5">
    <source>
        <dbReference type="PROSITE" id="PS50977"/>
    </source>
</evidence>
<reference evidence="7" key="1">
    <citation type="submission" date="2009-11" db="EMBL/GenBank/DDBJ databases">
        <title>The complete chromosome 1 of Sphaerobacter thermophilus DSM 20745.</title>
        <authorList>
            <person name="Lucas S."/>
            <person name="Copeland A."/>
            <person name="Lapidus A."/>
            <person name="Glavina del Rio T."/>
            <person name="Dalin E."/>
            <person name="Tice H."/>
            <person name="Bruce D."/>
            <person name="Goodwin L."/>
            <person name="Pitluck S."/>
            <person name="Kyrpides N."/>
            <person name="Mavromatis K."/>
            <person name="Ivanova N."/>
            <person name="Mikhailova N."/>
            <person name="LaButti K.M."/>
            <person name="Clum A."/>
            <person name="Sun H.I."/>
            <person name="Brettin T."/>
            <person name="Detter J.C."/>
            <person name="Han C."/>
            <person name="Larimer F."/>
            <person name="Land M."/>
            <person name="Hauser L."/>
            <person name="Markowitz V."/>
            <person name="Cheng J.F."/>
            <person name="Hugenholtz P."/>
            <person name="Woyke T."/>
            <person name="Wu D."/>
            <person name="Steenblock K."/>
            <person name="Schneider S."/>
            <person name="Pukall R."/>
            <person name="Goeker M."/>
            <person name="Klenk H.P."/>
            <person name="Eisen J.A."/>
        </authorList>
    </citation>
    <scope>NUCLEOTIDE SEQUENCE [LARGE SCALE GENOMIC DNA]</scope>
    <source>
        <strain evidence="7">ATCC 49802 / DSM 20745 / S 6022</strain>
    </source>
</reference>
<evidence type="ECO:0000256" key="2">
    <source>
        <dbReference type="ARBA" id="ARBA00023125"/>
    </source>
</evidence>
<keyword evidence="1" id="KW-0805">Transcription regulation</keyword>
<dbReference type="EMBL" id="CP001823">
    <property type="protein sequence ID" value="ACZ38278.1"/>
    <property type="molecule type" value="Genomic_DNA"/>
</dbReference>
<dbReference type="SUPFAM" id="SSF48498">
    <property type="entry name" value="Tetracyclin repressor-like, C-terminal domain"/>
    <property type="match status" value="1"/>
</dbReference>
<dbReference type="eggNOG" id="COG1309">
    <property type="taxonomic scope" value="Bacteria"/>
</dbReference>
<dbReference type="OrthoDB" id="71867at2"/>
<proteinExistence type="predicted"/>
<accession>D1C211</accession>
<dbReference type="FunCoup" id="D1C211">
    <property type="interactions" value="19"/>
</dbReference>
<dbReference type="Pfam" id="PF13305">
    <property type="entry name" value="TetR_C_33"/>
    <property type="match status" value="1"/>
</dbReference>
<evidence type="ECO:0000256" key="4">
    <source>
        <dbReference type="PROSITE-ProRule" id="PRU00335"/>
    </source>
</evidence>
<dbReference type="RefSeq" id="WP_012871325.1">
    <property type="nucleotide sequence ID" value="NC_013523.1"/>
</dbReference>
<dbReference type="GO" id="GO:0003700">
    <property type="term" value="F:DNA-binding transcription factor activity"/>
    <property type="evidence" value="ECO:0007669"/>
    <property type="project" value="TreeGrafter"/>
</dbReference>
<evidence type="ECO:0000313" key="7">
    <source>
        <dbReference type="Proteomes" id="UP000002027"/>
    </source>
</evidence>
<dbReference type="GO" id="GO:0000976">
    <property type="term" value="F:transcription cis-regulatory region binding"/>
    <property type="evidence" value="ECO:0007669"/>
    <property type="project" value="TreeGrafter"/>
</dbReference>
<gene>
    <name evidence="6" type="ordered locus">Sthe_0841</name>
</gene>
<dbReference type="Proteomes" id="UP000002027">
    <property type="component" value="Chromosome 1"/>
</dbReference>
<dbReference type="InterPro" id="IPR025996">
    <property type="entry name" value="MT1864/Rv1816-like_C"/>
</dbReference>
<evidence type="ECO:0000313" key="6">
    <source>
        <dbReference type="EMBL" id="ACZ38278.1"/>
    </source>
</evidence>
<evidence type="ECO:0000256" key="1">
    <source>
        <dbReference type="ARBA" id="ARBA00023015"/>
    </source>
</evidence>
<keyword evidence="7" id="KW-1185">Reference proteome</keyword>
<dbReference type="AlphaFoldDB" id="D1C211"/>
<dbReference type="PROSITE" id="PS50977">
    <property type="entry name" value="HTH_TETR_2"/>
    <property type="match status" value="1"/>
</dbReference>
<dbReference type="InterPro" id="IPR050109">
    <property type="entry name" value="HTH-type_TetR-like_transc_reg"/>
</dbReference>
<dbReference type="PANTHER" id="PTHR30055:SF239">
    <property type="entry name" value="TRANSCRIPTIONAL REGULATORY PROTEIN"/>
    <property type="match status" value="1"/>
</dbReference>
<organism evidence="6 7">
    <name type="scientific">Sphaerobacter thermophilus (strain ATCC 49802 / DSM 20745 / KCCM 41009 / NCIMB 13125 / S 6022)</name>
    <dbReference type="NCBI Taxonomy" id="479434"/>
    <lineage>
        <taxon>Bacteria</taxon>
        <taxon>Pseudomonadati</taxon>
        <taxon>Thermomicrobiota</taxon>
        <taxon>Thermomicrobia</taxon>
        <taxon>Sphaerobacterales</taxon>
        <taxon>Sphaerobacterineae</taxon>
        <taxon>Sphaerobacteraceae</taxon>
        <taxon>Sphaerobacter</taxon>
    </lineage>
</organism>
<dbReference type="Gene3D" id="1.10.357.10">
    <property type="entry name" value="Tetracycline Repressor, domain 2"/>
    <property type="match status" value="1"/>
</dbReference>
<dbReference type="STRING" id="479434.Sthe_0841"/>
<dbReference type="SUPFAM" id="SSF46689">
    <property type="entry name" value="Homeodomain-like"/>
    <property type="match status" value="1"/>
</dbReference>
<keyword evidence="2 4" id="KW-0238">DNA-binding</keyword>